<organism evidence="1 2">
    <name type="scientific">Actinocrispum wychmicini</name>
    <dbReference type="NCBI Taxonomy" id="1213861"/>
    <lineage>
        <taxon>Bacteria</taxon>
        <taxon>Bacillati</taxon>
        <taxon>Actinomycetota</taxon>
        <taxon>Actinomycetes</taxon>
        <taxon>Pseudonocardiales</taxon>
        <taxon>Pseudonocardiaceae</taxon>
        <taxon>Actinocrispum</taxon>
    </lineage>
</organism>
<dbReference type="EMBL" id="SLWS01000025">
    <property type="protein sequence ID" value="TCO44208.1"/>
    <property type="molecule type" value="Genomic_DNA"/>
</dbReference>
<dbReference type="Proteomes" id="UP000295680">
    <property type="component" value="Unassembled WGS sequence"/>
</dbReference>
<evidence type="ECO:0000313" key="1">
    <source>
        <dbReference type="EMBL" id="TCO44208.1"/>
    </source>
</evidence>
<proteinExistence type="predicted"/>
<name>A0A4R2IK58_9PSEU</name>
<dbReference type="RefSeq" id="WP_132126456.1">
    <property type="nucleotide sequence ID" value="NZ_SLWS01000025.1"/>
</dbReference>
<dbReference type="AlphaFoldDB" id="A0A4R2IK58"/>
<dbReference type="OrthoDB" id="3213585at2"/>
<evidence type="ECO:0000313" key="2">
    <source>
        <dbReference type="Proteomes" id="UP000295680"/>
    </source>
</evidence>
<gene>
    <name evidence="1" type="ORF">EV192_12531</name>
</gene>
<reference evidence="1 2" key="1">
    <citation type="submission" date="2019-03" db="EMBL/GenBank/DDBJ databases">
        <title>Genomic Encyclopedia of Type Strains, Phase IV (KMG-IV): sequencing the most valuable type-strain genomes for metagenomic binning, comparative biology and taxonomic classification.</title>
        <authorList>
            <person name="Goeker M."/>
        </authorList>
    </citation>
    <scope>NUCLEOTIDE SEQUENCE [LARGE SCALE GENOMIC DNA]</scope>
    <source>
        <strain evidence="1 2">DSM 45934</strain>
    </source>
</reference>
<keyword evidence="2" id="KW-1185">Reference proteome</keyword>
<accession>A0A4R2IK58</accession>
<comment type="caution">
    <text evidence="1">The sequence shown here is derived from an EMBL/GenBank/DDBJ whole genome shotgun (WGS) entry which is preliminary data.</text>
</comment>
<sequence>MSGLARWRVERRQRRYHEPFRIAEPEWTASERIRLARLLDDVADTLAAAKRSTQSAQSTQDVQPQAPAGPVLREKDLAEAATNLWRAQRRITKFADENPREAKRVGRLLVATHDALRQAGVLIQEHDGDEYHPGLSLEVLAYQDDPSLRVEMVQETVRPSVYLADKRIQMGQVIVGSPAAQHTEDTGEEDASA</sequence>
<protein>
    <submittedName>
        <fullName evidence="1">Uncharacterized protein</fullName>
    </submittedName>
</protein>